<keyword evidence="5 7" id="KW-1133">Transmembrane helix</keyword>
<dbReference type="PANTHER" id="PTHR43823">
    <property type="entry name" value="SPORULATION PROTEIN YKVU"/>
    <property type="match status" value="1"/>
</dbReference>
<dbReference type="GO" id="GO:0005886">
    <property type="term" value="C:plasma membrane"/>
    <property type="evidence" value="ECO:0007669"/>
    <property type="project" value="UniProtKB-SubCell"/>
</dbReference>
<dbReference type="EMBL" id="QXEV01000008">
    <property type="protein sequence ID" value="RIA75953.1"/>
    <property type="molecule type" value="Genomic_DNA"/>
</dbReference>
<evidence type="ECO:0000313" key="8">
    <source>
        <dbReference type="EMBL" id="RIA75953.1"/>
    </source>
</evidence>
<keyword evidence="6 7" id="KW-0472">Membrane</keyword>
<dbReference type="InterPro" id="IPR048279">
    <property type="entry name" value="MdtK-like"/>
</dbReference>
<dbReference type="GO" id="GO:0042910">
    <property type="term" value="F:xenobiotic transmembrane transporter activity"/>
    <property type="evidence" value="ECO:0007669"/>
    <property type="project" value="InterPro"/>
</dbReference>
<feature type="transmembrane region" description="Helical" evidence="7">
    <location>
        <begin position="296"/>
        <end position="315"/>
    </location>
</feature>
<dbReference type="PROSITE" id="PS51257">
    <property type="entry name" value="PROKAR_LIPOPROTEIN"/>
    <property type="match status" value="1"/>
</dbReference>
<dbReference type="Pfam" id="PF01554">
    <property type="entry name" value="MatE"/>
    <property type="match status" value="2"/>
</dbReference>
<sequence>MKSFRQYLIPSIIAQVFLSCYAIVDGIFIGYRMNDLGLAAINIAWPITAFIQGVGFAIGISAGIYISRLKGLGEEEKIKKLKSAILVYLLGTSIVLGILFFILKTPILILFKAEGETLDAANRYITIILYGSIFQLMGCGMAPLIKNSGHVRTAMVASLLATLTNLILDYLLIFLFEFGLEGAAIASVIAQAVSFLICFIPYVREMKGILFDKESIKEIFLGMLAPFILNYSYSIIIILTNALCEAYSGDRAVAAYTVLSYLLYVVSAIAQGTSDAIQPLFSYHSSKEEYKIIHKYFYKCLIISFSLVMLFSVIFYFTKKPIAILYGLSNDGMNIYNEALLFYLFGFIFVSFNKVTCSYLYSINKKLLANILVLSEPLILTPALYFIFVSQVGLIGLWISFLVIQAILACISFAFYFISRRGFNGRSIDSRQA</sequence>
<feature type="transmembrane region" description="Helical" evidence="7">
    <location>
        <begin position="367"/>
        <end position="388"/>
    </location>
</feature>
<feature type="transmembrane region" description="Helical" evidence="7">
    <location>
        <begin position="156"/>
        <end position="176"/>
    </location>
</feature>
<evidence type="ECO:0000256" key="7">
    <source>
        <dbReference type="SAM" id="Phobius"/>
    </source>
</evidence>
<keyword evidence="9" id="KW-1185">Reference proteome</keyword>
<evidence type="ECO:0000256" key="2">
    <source>
        <dbReference type="ARBA" id="ARBA00022448"/>
    </source>
</evidence>
<feature type="transmembrane region" description="Helical" evidence="7">
    <location>
        <begin position="43"/>
        <end position="66"/>
    </location>
</feature>
<gene>
    <name evidence="8" type="ORF">EI71_00987</name>
</gene>
<protein>
    <submittedName>
        <fullName evidence="8">Putative MATE family efflux protein</fullName>
    </submittedName>
</protein>
<dbReference type="Proteomes" id="UP000266506">
    <property type="component" value="Unassembled WGS sequence"/>
</dbReference>
<feature type="transmembrane region" description="Helical" evidence="7">
    <location>
        <begin position="219"/>
        <end position="240"/>
    </location>
</feature>
<dbReference type="PANTHER" id="PTHR43823:SF3">
    <property type="entry name" value="MULTIDRUG EXPORT PROTEIN MEPA"/>
    <property type="match status" value="1"/>
</dbReference>
<feature type="transmembrane region" description="Helical" evidence="7">
    <location>
        <begin position="335"/>
        <end position="355"/>
    </location>
</feature>
<keyword evidence="4 7" id="KW-0812">Transmembrane</keyword>
<comment type="caution">
    <text evidence="8">The sequence shown here is derived from an EMBL/GenBank/DDBJ whole genome shotgun (WGS) entry which is preliminary data.</text>
</comment>
<feature type="transmembrane region" description="Helical" evidence="7">
    <location>
        <begin position="86"/>
        <end position="111"/>
    </location>
</feature>
<dbReference type="AlphaFoldDB" id="A0A397RPA2"/>
<evidence type="ECO:0000256" key="6">
    <source>
        <dbReference type="ARBA" id="ARBA00023136"/>
    </source>
</evidence>
<reference evidence="8 9" key="1">
    <citation type="submission" date="2018-08" db="EMBL/GenBank/DDBJ databases">
        <title>Genomic Encyclopedia of Archaeal and Bacterial Type Strains, Phase II (KMG-II): from individual species to whole genera.</title>
        <authorList>
            <person name="Goeker M."/>
        </authorList>
    </citation>
    <scope>NUCLEOTIDE SEQUENCE [LARGE SCALE GENOMIC DNA]</scope>
    <source>
        <strain evidence="8 9">ATCC 27112</strain>
    </source>
</reference>
<dbReference type="RefSeq" id="WP_119016136.1">
    <property type="nucleotide sequence ID" value="NZ_QXEV01000008.1"/>
</dbReference>
<feature type="transmembrane region" description="Helical" evidence="7">
    <location>
        <begin position="182"/>
        <end position="203"/>
    </location>
</feature>
<evidence type="ECO:0000256" key="1">
    <source>
        <dbReference type="ARBA" id="ARBA00004651"/>
    </source>
</evidence>
<evidence type="ECO:0000256" key="3">
    <source>
        <dbReference type="ARBA" id="ARBA00022475"/>
    </source>
</evidence>
<organism evidence="8 9">
    <name type="scientific">Anaeroplasma bactoclasticum</name>
    <dbReference type="NCBI Taxonomy" id="2088"/>
    <lineage>
        <taxon>Bacteria</taxon>
        <taxon>Bacillati</taxon>
        <taxon>Mycoplasmatota</taxon>
        <taxon>Mollicutes</taxon>
        <taxon>Anaeroplasmatales</taxon>
        <taxon>Anaeroplasmataceae</taxon>
        <taxon>Anaeroplasma</taxon>
    </lineage>
</organism>
<dbReference type="OrthoDB" id="9811110at2"/>
<name>A0A397RPA2_9MOLU</name>
<evidence type="ECO:0000256" key="5">
    <source>
        <dbReference type="ARBA" id="ARBA00022989"/>
    </source>
</evidence>
<keyword evidence="2" id="KW-0813">Transport</keyword>
<feature type="transmembrane region" description="Helical" evidence="7">
    <location>
        <begin position="252"/>
        <end position="270"/>
    </location>
</feature>
<comment type="subcellular location">
    <subcellularLocation>
        <location evidence="1">Cell membrane</location>
        <topology evidence="1">Multi-pass membrane protein</topology>
    </subcellularLocation>
</comment>
<dbReference type="InterPro" id="IPR002528">
    <property type="entry name" value="MATE_fam"/>
</dbReference>
<evidence type="ECO:0000256" key="4">
    <source>
        <dbReference type="ARBA" id="ARBA00022692"/>
    </source>
</evidence>
<dbReference type="GO" id="GO:0015297">
    <property type="term" value="F:antiporter activity"/>
    <property type="evidence" value="ECO:0007669"/>
    <property type="project" value="InterPro"/>
</dbReference>
<feature type="transmembrane region" description="Helical" evidence="7">
    <location>
        <begin position="123"/>
        <end position="144"/>
    </location>
</feature>
<feature type="transmembrane region" description="Helical" evidence="7">
    <location>
        <begin position="394"/>
        <end position="418"/>
    </location>
</feature>
<dbReference type="InParanoid" id="A0A397RPA2"/>
<feature type="transmembrane region" description="Helical" evidence="7">
    <location>
        <begin position="7"/>
        <end position="31"/>
    </location>
</feature>
<keyword evidence="3" id="KW-1003">Cell membrane</keyword>
<proteinExistence type="predicted"/>
<dbReference type="PIRSF" id="PIRSF006603">
    <property type="entry name" value="DinF"/>
    <property type="match status" value="1"/>
</dbReference>
<accession>A0A397RPA2</accession>
<dbReference type="InterPro" id="IPR051327">
    <property type="entry name" value="MATE_MepA_subfamily"/>
</dbReference>
<evidence type="ECO:0000313" key="9">
    <source>
        <dbReference type="Proteomes" id="UP000266506"/>
    </source>
</evidence>